<sequence length="167" mass="17470">MAPPSYEPGHRSPVPRGRVLVIGIVLLTLIFVLWAVTTGAIRFLGSDDDEPGPNSTTAQPSVGSTTAVTDGDLEMKLRSIRPAGPGKLAVTLVVRNRTSAYVSFFSESQKLVSADEHGVNGAVGLTPLEPQETATVTVVFTLPDGFVADELELHAAPASPGVRVPLS</sequence>
<dbReference type="AlphaFoldDB" id="A0A1M7RGC3"/>
<keyword evidence="4" id="KW-1185">Reference proteome</keyword>
<feature type="transmembrane region" description="Helical" evidence="2">
    <location>
        <begin position="20"/>
        <end position="44"/>
    </location>
</feature>
<dbReference type="STRING" id="134849.SAMN05443668_111124"/>
<evidence type="ECO:0000313" key="3">
    <source>
        <dbReference type="EMBL" id="SHN45088.1"/>
    </source>
</evidence>
<evidence type="ECO:0008006" key="5">
    <source>
        <dbReference type="Google" id="ProtNLM"/>
    </source>
</evidence>
<keyword evidence="2" id="KW-1133">Transmembrane helix</keyword>
<name>A0A1M7RGC3_9ACTN</name>
<keyword evidence="2" id="KW-0812">Transmembrane</keyword>
<evidence type="ECO:0000256" key="1">
    <source>
        <dbReference type="SAM" id="MobiDB-lite"/>
    </source>
</evidence>
<evidence type="ECO:0000313" key="4">
    <source>
        <dbReference type="Proteomes" id="UP000184440"/>
    </source>
</evidence>
<gene>
    <name evidence="3" type="ORF">SAMN05443668_111124</name>
</gene>
<protein>
    <recommendedName>
        <fullName evidence="5">DUF4352 domain-containing protein</fullName>
    </recommendedName>
</protein>
<keyword evidence="2" id="KW-0472">Membrane</keyword>
<feature type="compositionally biased region" description="Polar residues" evidence="1">
    <location>
        <begin position="53"/>
        <end position="67"/>
    </location>
</feature>
<organism evidence="3 4">
    <name type="scientific">Cryptosporangium aurantiacum</name>
    <dbReference type="NCBI Taxonomy" id="134849"/>
    <lineage>
        <taxon>Bacteria</taxon>
        <taxon>Bacillati</taxon>
        <taxon>Actinomycetota</taxon>
        <taxon>Actinomycetes</taxon>
        <taxon>Cryptosporangiales</taxon>
        <taxon>Cryptosporangiaceae</taxon>
        <taxon>Cryptosporangium</taxon>
    </lineage>
</organism>
<dbReference type="Proteomes" id="UP000184440">
    <property type="component" value="Unassembled WGS sequence"/>
</dbReference>
<evidence type="ECO:0000256" key="2">
    <source>
        <dbReference type="SAM" id="Phobius"/>
    </source>
</evidence>
<reference evidence="3 4" key="1">
    <citation type="submission" date="2016-11" db="EMBL/GenBank/DDBJ databases">
        <authorList>
            <person name="Jaros S."/>
            <person name="Januszkiewicz K."/>
            <person name="Wedrychowicz H."/>
        </authorList>
    </citation>
    <scope>NUCLEOTIDE SEQUENCE [LARGE SCALE GENOMIC DNA]</scope>
    <source>
        <strain evidence="3 4">DSM 46144</strain>
    </source>
</reference>
<dbReference type="EMBL" id="FRCS01000011">
    <property type="protein sequence ID" value="SHN45088.1"/>
    <property type="molecule type" value="Genomic_DNA"/>
</dbReference>
<accession>A0A1M7RGC3</accession>
<proteinExistence type="predicted"/>
<feature type="region of interest" description="Disordered" evidence="1">
    <location>
        <begin position="45"/>
        <end position="67"/>
    </location>
</feature>